<dbReference type="GO" id="GO:0003700">
    <property type="term" value="F:DNA-binding transcription factor activity"/>
    <property type="evidence" value="ECO:0007669"/>
    <property type="project" value="TreeGrafter"/>
</dbReference>
<dbReference type="PROSITE" id="PS50977">
    <property type="entry name" value="HTH_TETR_2"/>
    <property type="match status" value="1"/>
</dbReference>
<dbReference type="Gene3D" id="1.10.10.60">
    <property type="entry name" value="Homeodomain-like"/>
    <property type="match status" value="1"/>
</dbReference>
<evidence type="ECO:0000256" key="2">
    <source>
        <dbReference type="ARBA" id="ARBA00023015"/>
    </source>
</evidence>
<dbReference type="RefSeq" id="WP_058932045.1">
    <property type="nucleotide sequence ID" value="NZ_CP013747.1"/>
</dbReference>
<dbReference type="InterPro" id="IPR003012">
    <property type="entry name" value="Tet_transcr_reg_TetR"/>
</dbReference>
<keyword evidence="1" id="KW-0678">Repressor</keyword>
<dbReference type="SUPFAM" id="SSF46689">
    <property type="entry name" value="Homeodomain-like"/>
    <property type="match status" value="1"/>
</dbReference>
<dbReference type="InterPro" id="IPR009057">
    <property type="entry name" value="Homeodomain-like_sf"/>
</dbReference>
<evidence type="ECO:0000256" key="5">
    <source>
        <dbReference type="PROSITE-ProRule" id="PRU00335"/>
    </source>
</evidence>
<dbReference type="EMBL" id="CP013747">
    <property type="protein sequence ID" value="ALV42975.1"/>
    <property type="molecule type" value="Genomic_DNA"/>
</dbReference>
<dbReference type="STRING" id="121292.AU252_18915"/>
<keyword evidence="2" id="KW-0805">Transcription regulation</keyword>
<evidence type="ECO:0000313" key="7">
    <source>
        <dbReference type="EMBL" id="ALV42975.1"/>
    </source>
</evidence>
<organism evidence="7">
    <name type="scientific">Pseudarthrobacter sulfonivorans</name>
    <dbReference type="NCBI Taxonomy" id="121292"/>
    <lineage>
        <taxon>Bacteria</taxon>
        <taxon>Bacillati</taxon>
        <taxon>Actinomycetota</taxon>
        <taxon>Actinomycetes</taxon>
        <taxon>Micrococcales</taxon>
        <taxon>Micrococcaceae</taxon>
        <taxon>Pseudarthrobacter</taxon>
    </lineage>
</organism>
<evidence type="ECO:0000256" key="1">
    <source>
        <dbReference type="ARBA" id="ARBA00022491"/>
    </source>
</evidence>
<name>A0A0U3P1C0_9MICC</name>
<dbReference type="PRINTS" id="PR00400">
    <property type="entry name" value="TETREPRESSOR"/>
</dbReference>
<accession>A0A0U3P1C0</accession>
<dbReference type="Pfam" id="PF00440">
    <property type="entry name" value="TetR_N"/>
    <property type="match status" value="1"/>
</dbReference>
<gene>
    <name evidence="7" type="ORF">AU252_18915</name>
</gene>
<dbReference type="AlphaFoldDB" id="A0A0U3P1C0"/>
<dbReference type="InterPro" id="IPR050109">
    <property type="entry name" value="HTH-type_TetR-like_transc_reg"/>
</dbReference>
<dbReference type="GO" id="GO:0046677">
    <property type="term" value="P:response to antibiotic"/>
    <property type="evidence" value="ECO:0007669"/>
    <property type="project" value="InterPro"/>
</dbReference>
<dbReference type="Pfam" id="PF02909">
    <property type="entry name" value="TetR_C_1"/>
    <property type="match status" value="1"/>
</dbReference>
<dbReference type="PANTHER" id="PTHR30055:SF151">
    <property type="entry name" value="TRANSCRIPTIONAL REGULATORY PROTEIN"/>
    <property type="match status" value="1"/>
</dbReference>
<dbReference type="SUPFAM" id="SSF48498">
    <property type="entry name" value="Tetracyclin repressor-like, C-terminal domain"/>
    <property type="match status" value="1"/>
</dbReference>
<protein>
    <recommendedName>
        <fullName evidence="6">HTH tetR-type domain-containing protein</fullName>
    </recommendedName>
</protein>
<dbReference type="Proteomes" id="UP000065151">
    <property type="component" value="Chromosome"/>
</dbReference>
<feature type="DNA-binding region" description="H-T-H motif" evidence="5">
    <location>
        <begin position="36"/>
        <end position="55"/>
    </location>
</feature>
<evidence type="ECO:0000259" key="6">
    <source>
        <dbReference type="PROSITE" id="PS50977"/>
    </source>
</evidence>
<proteinExistence type="predicted"/>
<evidence type="ECO:0000256" key="4">
    <source>
        <dbReference type="ARBA" id="ARBA00023163"/>
    </source>
</evidence>
<keyword evidence="4" id="KW-0804">Transcription</keyword>
<dbReference type="InterPro" id="IPR036271">
    <property type="entry name" value="Tet_transcr_reg_TetR-rel_C_sf"/>
</dbReference>
<dbReference type="InterPro" id="IPR001647">
    <property type="entry name" value="HTH_TetR"/>
</dbReference>
<dbReference type="KEGG" id="psul:AU252_18915"/>
<evidence type="ECO:0000313" key="8">
    <source>
        <dbReference type="Proteomes" id="UP000065151"/>
    </source>
</evidence>
<dbReference type="InterPro" id="IPR004111">
    <property type="entry name" value="Repressor_TetR_C"/>
</dbReference>
<feature type="domain" description="HTH tetR-type" evidence="6">
    <location>
        <begin position="13"/>
        <end position="73"/>
    </location>
</feature>
<keyword evidence="3 5" id="KW-0238">DNA-binding</keyword>
<dbReference type="Gene3D" id="1.10.357.10">
    <property type="entry name" value="Tetracycline Repressor, domain 2"/>
    <property type="match status" value="1"/>
</dbReference>
<evidence type="ECO:0000256" key="3">
    <source>
        <dbReference type="ARBA" id="ARBA00023125"/>
    </source>
</evidence>
<dbReference type="PANTHER" id="PTHR30055">
    <property type="entry name" value="HTH-TYPE TRANSCRIPTIONAL REGULATOR RUTR"/>
    <property type="match status" value="1"/>
</dbReference>
<sequence>MVSAVKNERARTPVTRERALRLAVAVADAGGIESLSMRKLARELGIEAMSLYYHVKSKDEILDGMVELVVGEMVLARSDAEWKTALRERAESARTVLARHPWAISMMDARNTGASMRFHDDMIGCLVGSGFSIPLAAHALSVVDSYVHGFALQEASLPLDESGHIGVATESIMEQRDMTEFPYLTRMAVEHILQPGYAYGHEFEFGIRLILDGLEAAFTSVDPP</sequence>
<dbReference type="GO" id="GO:0045892">
    <property type="term" value="P:negative regulation of DNA-templated transcription"/>
    <property type="evidence" value="ECO:0007669"/>
    <property type="project" value="InterPro"/>
</dbReference>
<reference evidence="7 8" key="1">
    <citation type="submission" date="2015-12" db="EMBL/GenBank/DDBJ databases">
        <authorList>
            <person name="Shamseldin A."/>
            <person name="Moawad H."/>
            <person name="Abd El-Rahim W.M."/>
            <person name="Sadowsky M.J."/>
        </authorList>
    </citation>
    <scope>NUCLEOTIDE SEQUENCE [LARGE SCALE GENOMIC DNA]</scope>
    <source>
        <strain evidence="7 8">Ar51</strain>
    </source>
</reference>
<dbReference type="GO" id="GO:0000976">
    <property type="term" value="F:transcription cis-regulatory region binding"/>
    <property type="evidence" value="ECO:0007669"/>
    <property type="project" value="TreeGrafter"/>
</dbReference>